<feature type="region of interest" description="Disordered" evidence="3">
    <location>
        <begin position="114"/>
        <end position="135"/>
    </location>
</feature>
<feature type="compositionally biased region" description="Polar residues" evidence="3">
    <location>
        <begin position="244"/>
        <end position="253"/>
    </location>
</feature>
<proteinExistence type="predicted"/>
<evidence type="ECO:0000313" key="6">
    <source>
        <dbReference type="Proteomes" id="UP001194580"/>
    </source>
</evidence>
<dbReference type="InterPro" id="IPR008937">
    <property type="entry name" value="Ras-like_GEF"/>
</dbReference>
<dbReference type="PROSITE" id="PS50009">
    <property type="entry name" value="RASGEF_CAT"/>
    <property type="match status" value="1"/>
</dbReference>
<dbReference type="PANTHER" id="PTHR23113:SF354">
    <property type="entry name" value="BUD SITE SELECTION PROTEIN 5"/>
    <property type="match status" value="1"/>
</dbReference>
<evidence type="ECO:0000313" key="5">
    <source>
        <dbReference type="EMBL" id="KAG0276241.1"/>
    </source>
</evidence>
<comment type="caution">
    <text evidence="5">The sequence shown here is derived from an EMBL/GenBank/DDBJ whole genome shotgun (WGS) entry which is preliminary data.</text>
</comment>
<dbReference type="InterPro" id="IPR001895">
    <property type="entry name" value="RASGEF_cat_dom"/>
</dbReference>
<evidence type="ECO:0000259" key="4">
    <source>
        <dbReference type="PROSITE" id="PS50009"/>
    </source>
</evidence>
<keyword evidence="6" id="KW-1185">Reference proteome</keyword>
<accession>A0AAD4H7N8</accession>
<dbReference type="InterPro" id="IPR023578">
    <property type="entry name" value="Ras_GEF_dom_sf"/>
</dbReference>
<protein>
    <recommendedName>
        <fullName evidence="4">Ras-GEF domain-containing protein</fullName>
    </recommendedName>
</protein>
<reference evidence="5" key="1">
    <citation type="journal article" date="2020" name="Fungal Divers.">
        <title>Resolving the Mortierellaceae phylogeny through synthesis of multi-gene phylogenetics and phylogenomics.</title>
        <authorList>
            <person name="Vandepol N."/>
            <person name="Liber J."/>
            <person name="Desiro A."/>
            <person name="Na H."/>
            <person name="Kennedy M."/>
            <person name="Barry K."/>
            <person name="Grigoriev I.V."/>
            <person name="Miller A.N."/>
            <person name="O'Donnell K."/>
            <person name="Stajich J.E."/>
            <person name="Bonito G."/>
        </authorList>
    </citation>
    <scope>NUCLEOTIDE SEQUENCE</scope>
    <source>
        <strain evidence="5">NRRL 28262</strain>
    </source>
</reference>
<feature type="compositionally biased region" description="Low complexity" evidence="3">
    <location>
        <begin position="114"/>
        <end position="134"/>
    </location>
</feature>
<dbReference type="EMBL" id="JAAAIL010000389">
    <property type="protein sequence ID" value="KAG0276241.1"/>
    <property type="molecule type" value="Genomic_DNA"/>
</dbReference>
<evidence type="ECO:0000256" key="2">
    <source>
        <dbReference type="PROSITE-ProRule" id="PRU00168"/>
    </source>
</evidence>
<dbReference type="Gene3D" id="1.10.840.10">
    <property type="entry name" value="Ras guanine-nucleotide exchange factors catalytic domain"/>
    <property type="match status" value="1"/>
</dbReference>
<gene>
    <name evidence="5" type="ORF">BGZ95_007778</name>
</gene>
<evidence type="ECO:0000256" key="3">
    <source>
        <dbReference type="SAM" id="MobiDB-lite"/>
    </source>
</evidence>
<feature type="domain" description="Ras-GEF" evidence="4">
    <location>
        <begin position="1"/>
        <end position="201"/>
    </location>
</feature>
<dbReference type="Proteomes" id="UP001194580">
    <property type="component" value="Unassembled WGS sequence"/>
</dbReference>
<dbReference type="Pfam" id="PF00617">
    <property type="entry name" value="RasGEF"/>
    <property type="match status" value="1"/>
</dbReference>
<feature type="non-terminal residue" evidence="5">
    <location>
        <position position="1"/>
    </location>
</feature>
<evidence type="ECO:0000256" key="1">
    <source>
        <dbReference type="ARBA" id="ARBA00022658"/>
    </source>
</evidence>
<dbReference type="PANTHER" id="PTHR23113">
    <property type="entry name" value="GUANINE NUCLEOTIDE EXCHANGE FACTOR"/>
    <property type="match status" value="1"/>
</dbReference>
<name>A0AAD4H7N8_9FUNG</name>
<keyword evidence="1 2" id="KW-0344">Guanine-nucleotide releasing factor</keyword>
<dbReference type="InterPro" id="IPR036964">
    <property type="entry name" value="RASGEF_cat_dom_sf"/>
</dbReference>
<dbReference type="AlphaFoldDB" id="A0AAD4H7N8"/>
<dbReference type="SUPFAM" id="SSF48366">
    <property type="entry name" value="Ras GEF"/>
    <property type="match status" value="1"/>
</dbReference>
<dbReference type="GO" id="GO:0005085">
    <property type="term" value="F:guanyl-nucleotide exchange factor activity"/>
    <property type="evidence" value="ECO:0007669"/>
    <property type="project" value="UniProtKB-KW"/>
</dbReference>
<dbReference type="GO" id="GO:0007265">
    <property type="term" value="P:Ras protein signal transduction"/>
    <property type="evidence" value="ECO:0007669"/>
    <property type="project" value="TreeGrafter"/>
</dbReference>
<dbReference type="SMART" id="SM00147">
    <property type="entry name" value="RasGEF"/>
    <property type="match status" value="1"/>
</dbReference>
<organism evidence="5 6">
    <name type="scientific">Linnemannia exigua</name>
    <dbReference type="NCBI Taxonomy" id="604196"/>
    <lineage>
        <taxon>Eukaryota</taxon>
        <taxon>Fungi</taxon>
        <taxon>Fungi incertae sedis</taxon>
        <taxon>Mucoromycota</taxon>
        <taxon>Mortierellomycotina</taxon>
        <taxon>Mortierellomycetes</taxon>
        <taxon>Mortierellales</taxon>
        <taxon>Mortierellaceae</taxon>
        <taxon>Linnemannia</taxon>
    </lineage>
</organism>
<feature type="region of interest" description="Disordered" evidence="3">
    <location>
        <begin position="189"/>
        <end position="274"/>
    </location>
</feature>
<sequence length="274" mass="30492">VDEQDVKRRVMIVKHWVEVGEECLKMNNFDTLMAITNGIESTPVSRLYNTWEGINKVYLERFLQLKKAISSESNYSAYRNKLKTVLAPCIPFLGLYFKAITYIEDGNSPYKELTPAAAQQTSTSSGSSSEAQPATPVPVAARKLLRYGRFHQLAKAVQEFRGFQGAYELLEVPRLRDYITKCMENQDPERSYTKSLAIEPRRPTPGHPPGPNGQTSVQFVTNGGRGGTQQRSSGGNKGLFHGGVSNSDMNGSGSAPVKLNKLSFFRKSMRTERS</sequence>
<dbReference type="GO" id="GO:0005886">
    <property type="term" value="C:plasma membrane"/>
    <property type="evidence" value="ECO:0007669"/>
    <property type="project" value="TreeGrafter"/>
</dbReference>